<proteinExistence type="predicted"/>
<evidence type="ECO:0000313" key="4">
    <source>
        <dbReference type="Proteomes" id="UP001501747"/>
    </source>
</evidence>
<keyword evidence="4" id="KW-1185">Reference proteome</keyword>
<evidence type="ECO:0000256" key="2">
    <source>
        <dbReference type="SAM" id="Phobius"/>
    </source>
</evidence>
<feature type="region of interest" description="Disordered" evidence="1">
    <location>
        <begin position="69"/>
        <end position="98"/>
    </location>
</feature>
<sequence>MIEKELRDGLRGAVSDEPPLGFDPDDAVTRIGVRVRRRRATFAVAAAVVAVVGGAVAVQQSVGLGRSGDVEIATRPSPPTSTTTPSRPDFTWPVPGLAPPKRLSQAEADARGRALRDVVVPKFLQQVKGMSNVRAMPFDSTTAGPDDPGPNVLEGGVEFRDQEGDTAVLVSVYSARYAFPGPDQECADDPHSSVRNTICRVDRLADGTALVFNEAVGKEDPGNVIASALHYRLDGVVVRVTAYNYNPTGKGTPLQSRRARTTMTEQQLTAVATDRAFTM</sequence>
<feature type="compositionally biased region" description="Basic and acidic residues" evidence="1">
    <location>
        <begin position="1"/>
        <end position="10"/>
    </location>
</feature>
<feature type="transmembrane region" description="Helical" evidence="2">
    <location>
        <begin position="40"/>
        <end position="58"/>
    </location>
</feature>
<keyword evidence="2" id="KW-1133">Transmembrane helix</keyword>
<reference evidence="4" key="1">
    <citation type="journal article" date="2019" name="Int. J. Syst. Evol. Microbiol.">
        <title>The Global Catalogue of Microorganisms (GCM) 10K type strain sequencing project: providing services to taxonomists for standard genome sequencing and annotation.</title>
        <authorList>
            <consortium name="The Broad Institute Genomics Platform"/>
            <consortium name="The Broad Institute Genome Sequencing Center for Infectious Disease"/>
            <person name="Wu L."/>
            <person name="Ma J."/>
        </authorList>
    </citation>
    <scope>NUCLEOTIDE SEQUENCE [LARGE SCALE GENOMIC DNA]</scope>
    <source>
        <strain evidence="4">JCM 17342</strain>
    </source>
</reference>
<evidence type="ECO:0000313" key="3">
    <source>
        <dbReference type="EMBL" id="GAA3999213.1"/>
    </source>
</evidence>
<protein>
    <submittedName>
        <fullName evidence="3">Uncharacterized protein</fullName>
    </submittedName>
</protein>
<comment type="caution">
    <text evidence="3">The sequence shown here is derived from an EMBL/GenBank/DDBJ whole genome shotgun (WGS) entry which is preliminary data.</text>
</comment>
<feature type="region of interest" description="Disordered" evidence="1">
    <location>
        <begin position="1"/>
        <end position="21"/>
    </location>
</feature>
<evidence type="ECO:0000256" key="1">
    <source>
        <dbReference type="SAM" id="MobiDB-lite"/>
    </source>
</evidence>
<dbReference type="Proteomes" id="UP001501747">
    <property type="component" value="Unassembled WGS sequence"/>
</dbReference>
<organism evidence="3 4">
    <name type="scientific">Allokutzneria multivorans</name>
    <dbReference type="NCBI Taxonomy" id="1142134"/>
    <lineage>
        <taxon>Bacteria</taxon>
        <taxon>Bacillati</taxon>
        <taxon>Actinomycetota</taxon>
        <taxon>Actinomycetes</taxon>
        <taxon>Pseudonocardiales</taxon>
        <taxon>Pseudonocardiaceae</taxon>
        <taxon>Allokutzneria</taxon>
    </lineage>
</organism>
<keyword evidence="2" id="KW-0812">Transmembrane</keyword>
<name>A0ABP7RLE3_9PSEU</name>
<dbReference type="RefSeq" id="WP_344872828.1">
    <property type="nucleotide sequence ID" value="NZ_BAABAL010000005.1"/>
</dbReference>
<gene>
    <name evidence="3" type="ORF">GCM10022247_19350</name>
</gene>
<dbReference type="EMBL" id="BAABAL010000005">
    <property type="protein sequence ID" value="GAA3999213.1"/>
    <property type="molecule type" value="Genomic_DNA"/>
</dbReference>
<keyword evidence="2" id="KW-0472">Membrane</keyword>
<accession>A0ABP7RLE3</accession>